<gene>
    <name evidence="2" type="ORF">MSZNOR_4601</name>
</gene>
<dbReference type="InterPro" id="IPR051943">
    <property type="entry name" value="TRAFAC_Dynamin-like_GTPase"/>
</dbReference>
<dbReference type="Proteomes" id="UP001162030">
    <property type="component" value="Chromosome"/>
</dbReference>
<reference evidence="2 3" key="1">
    <citation type="submission" date="2023-03" db="EMBL/GenBank/DDBJ databases">
        <authorList>
            <person name="Pearce D."/>
        </authorList>
    </citation>
    <scope>NUCLEOTIDE SEQUENCE [LARGE SCALE GENOMIC DNA]</scope>
    <source>
        <strain evidence="2">Msz</strain>
    </source>
</reference>
<evidence type="ECO:0000259" key="1">
    <source>
        <dbReference type="Pfam" id="PF00350"/>
    </source>
</evidence>
<evidence type="ECO:0000313" key="3">
    <source>
        <dbReference type="Proteomes" id="UP001162030"/>
    </source>
</evidence>
<organism evidence="2 3">
    <name type="scientific">Methylocaldum szegediense</name>
    <dbReference type="NCBI Taxonomy" id="73780"/>
    <lineage>
        <taxon>Bacteria</taxon>
        <taxon>Pseudomonadati</taxon>
        <taxon>Pseudomonadota</taxon>
        <taxon>Gammaproteobacteria</taxon>
        <taxon>Methylococcales</taxon>
        <taxon>Methylococcaceae</taxon>
        <taxon>Methylocaldum</taxon>
    </lineage>
</organism>
<dbReference type="Pfam" id="PF00350">
    <property type="entry name" value="Dynamin_N"/>
    <property type="match status" value="1"/>
</dbReference>
<evidence type="ECO:0000313" key="2">
    <source>
        <dbReference type="EMBL" id="CAI8958202.1"/>
    </source>
</evidence>
<accession>A0ABM9I8G7</accession>
<dbReference type="InterPro" id="IPR027417">
    <property type="entry name" value="P-loop_NTPase"/>
</dbReference>
<protein>
    <submittedName>
        <fullName evidence="2">Dynamin family protein</fullName>
    </submittedName>
</protein>
<sequence length="660" mass="74574">MSIIHLEDKLRDYGQWREQISQAVERYRSWLDRYELNSDAVNETLLGMLDSLRSDRIVLAFAAEFSRGKTELINALFFSDTGVRLLPSSPGRTTMCPTEIFYDPEGGAYIRLLAIESRLNQTSLSEYKRHPQSWMQIELDCASPVQMQEAFQELTATKRVPLEEAKKLGLYNEDMHPGQVVAPETVEIPCWRHALISFPHYLLKEGLTILDTPGLNALGAEPELTLHMLPSAHAVIFVLAADTGVTKSDMDMWCNHVRGSRQGRENTGLAVVMNKIDSMWGDLHGDDVIEKSIRSQVDSVARTLEVEPSSIFPLTAKQALLAKVKGDEVLLQRSRLDVFEKFLAEKVVKERQNLLMASVTQQVGRLVEESTSVLRAHIADAERQINDLRNVDVNNRDKIKQLMVETREQQNAYLSSVNQFQASRRVFAVQIKSLAEALAPEKIDEIIKRTRRQMAGSLTTIGMKAAMAAVLEELNGVLVKALSISEETRRLVKGIYGKFQEEHGFADLKAPSFSLKKYQIELERIFKQGEAFRDSASSTLMEQSMVVVKLYSTIIARARELFLQAYRDVVAWSGMALTPLIHQIRDHKHVIESKLDVLRKINESSHALDQEIAALVHALEPLRQQYDELVEIRQALQLDEARTEAEVEEDLFQPAEAVAG</sequence>
<keyword evidence="3" id="KW-1185">Reference proteome</keyword>
<name>A0ABM9I8G7_9GAMM</name>
<dbReference type="PANTHER" id="PTHR43681">
    <property type="entry name" value="TRANSMEMBRANE GTPASE FZO"/>
    <property type="match status" value="1"/>
</dbReference>
<dbReference type="Gene3D" id="3.40.50.300">
    <property type="entry name" value="P-loop containing nucleotide triphosphate hydrolases"/>
    <property type="match status" value="1"/>
</dbReference>
<dbReference type="RefSeq" id="WP_051331556.1">
    <property type="nucleotide sequence ID" value="NZ_OX458333.1"/>
</dbReference>
<dbReference type="SUPFAM" id="SSF52540">
    <property type="entry name" value="P-loop containing nucleoside triphosphate hydrolases"/>
    <property type="match status" value="1"/>
</dbReference>
<feature type="domain" description="Dynamin N-terminal" evidence="1">
    <location>
        <begin position="64"/>
        <end position="258"/>
    </location>
</feature>
<dbReference type="PANTHER" id="PTHR43681:SF1">
    <property type="entry name" value="SARCALUMENIN"/>
    <property type="match status" value="1"/>
</dbReference>
<proteinExistence type="predicted"/>
<dbReference type="EMBL" id="OX458333">
    <property type="protein sequence ID" value="CAI8958202.1"/>
    <property type="molecule type" value="Genomic_DNA"/>
</dbReference>
<dbReference type="InterPro" id="IPR045063">
    <property type="entry name" value="Dynamin_N"/>
</dbReference>